<dbReference type="PROSITE" id="PS50931">
    <property type="entry name" value="HTH_LYSR"/>
    <property type="match status" value="1"/>
</dbReference>
<dbReference type="SUPFAM" id="SSF53850">
    <property type="entry name" value="Periplasmic binding protein-like II"/>
    <property type="match status" value="1"/>
</dbReference>
<reference evidence="6 7" key="1">
    <citation type="submission" date="2016-10" db="EMBL/GenBank/DDBJ databases">
        <authorList>
            <person name="de Groot N.N."/>
        </authorList>
    </citation>
    <scope>NUCLEOTIDE SEQUENCE [LARGE SCALE GENOMIC DNA]</scope>
    <source>
        <strain evidence="6 7">CGMCC 1.5070</strain>
    </source>
</reference>
<gene>
    <name evidence="6" type="ORF">SAMN05216180_1704</name>
</gene>
<dbReference type="FunFam" id="1.10.10.10:FF:000001">
    <property type="entry name" value="LysR family transcriptional regulator"/>
    <property type="match status" value="1"/>
</dbReference>
<evidence type="ECO:0000256" key="3">
    <source>
        <dbReference type="ARBA" id="ARBA00023125"/>
    </source>
</evidence>
<evidence type="ECO:0000313" key="6">
    <source>
        <dbReference type="EMBL" id="SEM77652.1"/>
    </source>
</evidence>
<dbReference type="GO" id="GO:0003700">
    <property type="term" value="F:DNA-binding transcription factor activity"/>
    <property type="evidence" value="ECO:0007669"/>
    <property type="project" value="InterPro"/>
</dbReference>
<name>A0A1H8B3Z8_9FIRM</name>
<comment type="similarity">
    <text evidence="1">Belongs to the LysR transcriptional regulatory family.</text>
</comment>
<dbReference type="AlphaFoldDB" id="A0A1H8B3Z8"/>
<dbReference type="GO" id="GO:0003677">
    <property type="term" value="F:DNA binding"/>
    <property type="evidence" value="ECO:0007669"/>
    <property type="project" value="UniProtKB-KW"/>
</dbReference>
<dbReference type="EMBL" id="FOCG01000001">
    <property type="protein sequence ID" value="SEM77652.1"/>
    <property type="molecule type" value="Genomic_DNA"/>
</dbReference>
<dbReference type="SUPFAM" id="SSF46785">
    <property type="entry name" value="Winged helix' DNA-binding domain"/>
    <property type="match status" value="1"/>
</dbReference>
<dbReference type="InterPro" id="IPR000847">
    <property type="entry name" value="LysR_HTH_N"/>
</dbReference>
<dbReference type="InterPro" id="IPR036390">
    <property type="entry name" value="WH_DNA-bd_sf"/>
</dbReference>
<dbReference type="OrthoDB" id="9803714at2"/>
<evidence type="ECO:0000256" key="2">
    <source>
        <dbReference type="ARBA" id="ARBA00023015"/>
    </source>
</evidence>
<keyword evidence="2" id="KW-0805">Transcription regulation</keyword>
<dbReference type="Gene3D" id="1.10.10.10">
    <property type="entry name" value="Winged helix-like DNA-binding domain superfamily/Winged helix DNA-binding domain"/>
    <property type="match status" value="1"/>
</dbReference>
<keyword evidence="3 6" id="KW-0238">DNA-binding</keyword>
<keyword evidence="4" id="KW-0804">Transcription</keyword>
<evidence type="ECO:0000256" key="1">
    <source>
        <dbReference type="ARBA" id="ARBA00009437"/>
    </source>
</evidence>
<dbReference type="Proteomes" id="UP000199158">
    <property type="component" value="Unassembled WGS sequence"/>
</dbReference>
<dbReference type="Pfam" id="PF00126">
    <property type="entry name" value="HTH_1"/>
    <property type="match status" value="1"/>
</dbReference>
<dbReference type="STRING" id="474960.SAMN05216180_1704"/>
<dbReference type="PRINTS" id="PR00039">
    <property type="entry name" value="HTHLYSR"/>
</dbReference>
<protein>
    <submittedName>
        <fullName evidence="6">DNA-binding transcriptional regulator, LysR family</fullName>
    </submittedName>
</protein>
<dbReference type="RefSeq" id="WP_092753549.1">
    <property type="nucleotide sequence ID" value="NZ_FOCG01000001.1"/>
</dbReference>
<accession>A0A1H8B3Z8</accession>
<dbReference type="PANTHER" id="PTHR30346">
    <property type="entry name" value="TRANSCRIPTIONAL DUAL REGULATOR HCAR-RELATED"/>
    <property type="match status" value="1"/>
</dbReference>
<proteinExistence type="inferred from homology"/>
<evidence type="ECO:0000313" key="7">
    <source>
        <dbReference type="Proteomes" id="UP000199158"/>
    </source>
</evidence>
<organism evidence="6 7">
    <name type="scientific">Hydrogenoanaerobacterium saccharovorans</name>
    <dbReference type="NCBI Taxonomy" id="474960"/>
    <lineage>
        <taxon>Bacteria</taxon>
        <taxon>Bacillati</taxon>
        <taxon>Bacillota</taxon>
        <taxon>Clostridia</taxon>
        <taxon>Eubacteriales</taxon>
        <taxon>Oscillospiraceae</taxon>
        <taxon>Hydrogenoanaerobacterium</taxon>
    </lineage>
</organism>
<dbReference type="PANTHER" id="PTHR30346:SF0">
    <property type="entry name" value="HCA OPERON TRANSCRIPTIONAL ACTIVATOR HCAR"/>
    <property type="match status" value="1"/>
</dbReference>
<evidence type="ECO:0000259" key="5">
    <source>
        <dbReference type="PROSITE" id="PS50931"/>
    </source>
</evidence>
<keyword evidence="7" id="KW-1185">Reference proteome</keyword>
<dbReference type="GO" id="GO:0032993">
    <property type="term" value="C:protein-DNA complex"/>
    <property type="evidence" value="ECO:0007669"/>
    <property type="project" value="TreeGrafter"/>
</dbReference>
<feature type="domain" description="HTH lysR-type" evidence="5">
    <location>
        <begin position="1"/>
        <end position="58"/>
    </location>
</feature>
<sequence>MNLLSLKYVIEVDKAKSISKAAQNLFMGQPNLSKAIKELEHELGITIFKRTTKGVAPTREGAEFITHANTILSQVDELESMYKAPEEKNIRFSITAARADYISFGFTDFLSRMKRGAPLSVTFKEANAMAAIRDVAEGTSNLGIIRCPTLFESEFLSFLDEHQLKREVIWEYSMGVLMSRHHPLAPLSEIPYGALANYTEIAYGNIETPAPSYTKTIIETPVKPSSKCIYLYEQGTLYRLLQEVAGAYFWSPPVTKQFLEKNELVLRYCAISSLGSKDLVIYPKDYQLNMWEKMFVQSVKSATRNCVLV</sequence>
<dbReference type="InterPro" id="IPR036388">
    <property type="entry name" value="WH-like_DNA-bd_sf"/>
</dbReference>
<evidence type="ECO:0000256" key="4">
    <source>
        <dbReference type="ARBA" id="ARBA00023163"/>
    </source>
</evidence>